<dbReference type="PROSITE" id="PS50801">
    <property type="entry name" value="STAS"/>
    <property type="match status" value="1"/>
</dbReference>
<proteinExistence type="predicted"/>
<dbReference type="Proteomes" id="UP000552644">
    <property type="component" value="Unassembled WGS sequence"/>
</dbReference>
<gene>
    <name evidence="2" type="ORF">FHS44_000690</name>
</gene>
<dbReference type="SUPFAM" id="SSF52091">
    <property type="entry name" value="SpoIIaa-like"/>
    <property type="match status" value="1"/>
</dbReference>
<comment type="caution">
    <text evidence="2">The sequence shown here is derived from an EMBL/GenBank/DDBJ whole genome shotgun (WGS) entry which is preliminary data.</text>
</comment>
<dbReference type="InterPro" id="IPR036513">
    <property type="entry name" value="STAS_dom_sf"/>
</dbReference>
<evidence type="ECO:0000313" key="3">
    <source>
        <dbReference type="Proteomes" id="UP000552644"/>
    </source>
</evidence>
<organism evidence="2 3">
    <name type="scientific">Streptosporangium saharense</name>
    <dbReference type="NCBI Taxonomy" id="1706840"/>
    <lineage>
        <taxon>Bacteria</taxon>
        <taxon>Bacillati</taxon>
        <taxon>Actinomycetota</taxon>
        <taxon>Actinomycetes</taxon>
        <taxon>Streptosporangiales</taxon>
        <taxon>Streptosporangiaceae</taxon>
        <taxon>Streptosporangium</taxon>
    </lineage>
</organism>
<dbReference type="Gene3D" id="3.30.750.24">
    <property type="entry name" value="STAS domain"/>
    <property type="match status" value="1"/>
</dbReference>
<dbReference type="InterPro" id="IPR002645">
    <property type="entry name" value="STAS_dom"/>
</dbReference>
<dbReference type="AlphaFoldDB" id="A0A7W7VKJ8"/>
<dbReference type="CDD" id="cd07043">
    <property type="entry name" value="STAS_anti-anti-sigma_factors"/>
    <property type="match status" value="1"/>
</dbReference>
<protein>
    <submittedName>
        <fullName evidence="2">Anti-anti-sigma factor</fullName>
    </submittedName>
</protein>
<keyword evidence="3" id="KW-1185">Reference proteome</keyword>
<feature type="domain" description="STAS" evidence="1">
    <location>
        <begin position="6"/>
        <end position="62"/>
    </location>
</feature>
<accession>A0A7W7VKJ8</accession>
<name>A0A7W7VKJ8_9ACTN</name>
<evidence type="ECO:0000313" key="2">
    <source>
        <dbReference type="EMBL" id="MBB4913618.1"/>
    </source>
</evidence>
<evidence type="ECO:0000259" key="1">
    <source>
        <dbReference type="PROSITE" id="PS50801"/>
    </source>
</evidence>
<reference evidence="2 3" key="1">
    <citation type="submission" date="2020-08" db="EMBL/GenBank/DDBJ databases">
        <title>Genomic Encyclopedia of Type Strains, Phase III (KMG-III): the genomes of soil and plant-associated and newly described type strains.</title>
        <authorList>
            <person name="Whitman W."/>
        </authorList>
    </citation>
    <scope>NUCLEOTIDE SEQUENCE [LARGE SCALE GENOMIC DNA]</scope>
    <source>
        <strain evidence="2 3">CECT 8840</strain>
    </source>
</reference>
<sequence length="98" mass="10188">MATPLTLTSGRRQDGAALLTAVGEIDMSNAETLGAALDDTTGPVVLDLTAVEYLDSAGLSVLFAHVERIELFAPPLLLPVLAISGFTDLATVHTAEPR</sequence>
<dbReference type="EMBL" id="JACHJP010000001">
    <property type="protein sequence ID" value="MBB4913618.1"/>
    <property type="molecule type" value="Genomic_DNA"/>
</dbReference>
<dbReference type="RefSeq" id="WP_184712372.1">
    <property type="nucleotide sequence ID" value="NZ_JACHJP010000001.1"/>
</dbReference>
<dbReference type="Pfam" id="PF01740">
    <property type="entry name" value="STAS"/>
    <property type="match status" value="1"/>
</dbReference>